<dbReference type="EMBL" id="LCFB01000020">
    <property type="protein sequence ID" value="KKS84402.1"/>
    <property type="molecule type" value="Genomic_DNA"/>
</dbReference>
<evidence type="ECO:0000256" key="1">
    <source>
        <dbReference type="SAM" id="MobiDB-lite"/>
    </source>
</evidence>
<reference evidence="2 3" key="1">
    <citation type="journal article" date="2015" name="Nature">
        <title>rRNA introns, odd ribosomes, and small enigmatic genomes across a large radiation of phyla.</title>
        <authorList>
            <person name="Brown C.T."/>
            <person name="Hug L.A."/>
            <person name="Thomas B.C."/>
            <person name="Sharon I."/>
            <person name="Castelle C.J."/>
            <person name="Singh A."/>
            <person name="Wilkins M.J."/>
            <person name="Williams K.H."/>
            <person name="Banfield J.F."/>
        </authorList>
    </citation>
    <scope>NUCLEOTIDE SEQUENCE [LARGE SCALE GENOMIC DNA]</scope>
</reference>
<organism evidence="2 3">
    <name type="scientific">Candidatus Gottesmanbacteria bacterium GW2011_GWA1_43_11</name>
    <dbReference type="NCBI Taxonomy" id="1618436"/>
    <lineage>
        <taxon>Bacteria</taxon>
        <taxon>Candidatus Gottesmaniibacteriota</taxon>
    </lineage>
</organism>
<evidence type="ECO:0000313" key="2">
    <source>
        <dbReference type="EMBL" id="KKS84402.1"/>
    </source>
</evidence>
<gene>
    <name evidence="2" type="ORF">UV59_C0020G0031</name>
</gene>
<accession>A0A0G1CFU6</accession>
<dbReference type="STRING" id="1618436.UV59_C0020G0031"/>
<dbReference type="AlphaFoldDB" id="A0A0G1CFU6"/>
<dbReference type="Proteomes" id="UP000034543">
    <property type="component" value="Unassembled WGS sequence"/>
</dbReference>
<comment type="caution">
    <text evidence="2">The sequence shown here is derived from an EMBL/GenBank/DDBJ whole genome shotgun (WGS) entry which is preliminary data.</text>
</comment>
<evidence type="ECO:0000313" key="3">
    <source>
        <dbReference type="Proteomes" id="UP000034543"/>
    </source>
</evidence>
<sequence>MAATVTIRRWTGSEDSPTKTDITSINTRANAEDAHSTGSITNSILIPAAGTNYSYWVSTRLSLDAIEGGTVDNLKWYTDGSNNFGTGVTCKGATARFYVQATGTPGTTGTQLTTEDHSSLADESTDVFEFTADSPKQVPGSTSSLGDFGDFFVYQIEIESTAASGATASETFTWKYDDSSS</sequence>
<protein>
    <submittedName>
        <fullName evidence="2">Uncharacterized protein</fullName>
    </submittedName>
</protein>
<dbReference type="PATRIC" id="fig|1618436.3.peg.1029"/>
<name>A0A0G1CFU6_9BACT</name>
<proteinExistence type="predicted"/>
<feature type="region of interest" description="Disordered" evidence="1">
    <location>
        <begin position="1"/>
        <end position="21"/>
    </location>
</feature>